<comment type="caution">
    <text evidence="1">The sequence shown here is derived from an EMBL/GenBank/DDBJ whole genome shotgun (WGS) entry which is preliminary data.</text>
</comment>
<dbReference type="EMBL" id="VIWU01000001">
    <property type="protein sequence ID" value="TWF80594.1"/>
    <property type="molecule type" value="Genomic_DNA"/>
</dbReference>
<dbReference type="RefSeq" id="WP_147259247.1">
    <property type="nucleotide sequence ID" value="NZ_VIWU01000001.1"/>
</dbReference>
<accession>A0A561T0F5</accession>
<organism evidence="1 2">
    <name type="scientific">Pseudonocardia hierapolitana</name>
    <dbReference type="NCBI Taxonomy" id="1128676"/>
    <lineage>
        <taxon>Bacteria</taxon>
        <taxon>Bacillati</taxon>
        <taxon>Actinomycetota</taxon>
        <taxon>Actinomycetes</taxon>
        <taxon>Pseudonocardiales</taxon>
        <taxon>Pseudonocardiaceae</taxon>
        <taxon>Pseudonocardia</taxon>
    </lineage>
</organism>
<dbReference type="Proteomes" id="UP000321261">
    <property type="component" value="Unassembled WGS sequence"/>
</dbReference>
<protein>
    <submittedName>
        <fullName evidence="1">Uncharacterized protein</fullName>
    </submittedName>
</protein>
<reference evidence="1 2" key="1">
    <citation type="submission" date="2019-06" db="EMBL/GenBank/DDBJ databases">
        <title>Sequencing the genomes of 1000 actinobacteria strains.</title>
        <authorList>
            <person name="Klenk H.-P."/>
        </authorList>
    </citation>
    <scope>NUCLEOTIDE SEQUENCE [LARGE SCALE GENOMIC DNA]</scope>
    <source>
        <strain evidence="1 2">DSM 45671</strain>
    </source>
</reference>
<dbReference type="OrthoDB" id="3577240at2"/>
<proteinExistence type="predicted"/>
<sequence length="89" mass="9825">MWLVTGIDEEHRFPDWVAAAAFYRQIVEDWVARNGGPDRCGDQARRVQDLPPGGSQEVEFTAADGSGETVRFALSWDIGGGRTDHFVAC</sequence>
<keyword evidence="2" id="KW-1185">Reference proteome</keyword>
<evidence type="ECO:0000313" key="1">
    <source>
        <dbReference type="EMBL" id="TWF80594.1"/>
    </source>
</evidence>
<name>A0A561T0F5_9PSEU</name>
<gene>
    <name evidence="1" type="ORF">FHX44_116537</name>
</gene>
<dbReference type="AlphaFoldDB" id="A0A561T0F5"/>
<evidence type="ECO:0000313" key="2">
    <source>
        <dbReference type="Proteomes" id="UP000321261"/>
    </source>
</evidence>